<accession>A0A9D4U6V2</accession>
<dbReference type="AlphaFoldDB" id="A0A9D4U6V2"/>
<evidence type="ECO:0000313" key="2">
    <source>
        <dbReference type="Proteomes" id="UP000886520"/>
    </source>
</evidence>
<protein>
    <submittedName>
        <fullName evidence="1">Uncharacterized protein</fullName>
    </submittedName>
</protein>
<organism evidence="1 2">
    <name type="scientific">Adiantum capillus-veneris</name>
    <name type="common">Maidenhair fern</name>
    <dbReference type="NCBI Taxonomy" id="13818"/>
    <lineage>
        <taxon>Eukaryota</taxon>
        <taxon>Viridiplantae</taxon>
        <taxon>Streptophyta</taxon>
        <taxon>Embryophyta</taxon>
        <taxon>Tracheophyta</taxon>
        <taxon>Polypodiopsida</taxon>
        <taxon>Polypodiidae</taxon>
        <taxon>Polypodiales</taxon>
        <taxon>Pteridineae</taxon>
        <taxon>Pteridaceae</taxon>
        <taxon>Vittarioideae</taxon>
        <taxon>Adiantum</taxon>
    </lineage>
</organism>
<dbReference type="Proteomes" id="UP000886520">
    <property type="component" value="Chromosome 22"/>
</dbReference>
<keyword evidence="2" id="KW-1185">Reference proteome</keyword>
<reference evidence="1" key="1">
    <citation type="submission" date="2021-01" db="EMBL/GenBank/DDBJ databases">
        <title>Adiantum capillus-veneris genome.</title>
        <authorList>
            <person name="Fang Y."/>
            <person name="Liao Q."/>
        </authorList>
    </citation>
    <scope>NUCLEOTIDE SEQUENCE</scope>
    <source>
        <strain evidence="1">H3</strain>
        <tissue evidence="1">Leaf</tissue>
    </source>
</reference>
<sequence length="96" mass="10815">MLNVGIPFEKTLKVFTLEILLNLNCEFWIVVEGEKLFLCNSAASSMETTPWQFGCQQKGLKPDDVMEPLVGAWLGQRIMGPKLSSQELFLVEPKVL</sequence>
<name>A0A9D4U6V2_ADICA</name>
<evidence type="ECO:0000313" key="1">
    <source>
        <dbReference type="EMBL" id="KAI5062435.1"/>
    </source>
</evidence>
<dbReference type="EMBL" id="JABFUD020000022">
    <property type="protein sequence ID" value="KAI5062435.1"/>
    <property type="molecule type" value="Genomic_DNA"/>
</dbReference>
<proteinExistence type="predicted"/>
<gene>
    <name evidence="1" type="ORF">GOP47_0022974</name>
</gene>
<comment type="caution">
    <text evidence="1">The sequence shown here is derived from an EMBL/GenBank/DDBJ whole genome shotgun (WGS) entry which is preliminary data.</text>
</comment>